<sequence>MRVLDKRAMADLMTTLWNCWNNRNNFIFRGKETEAKQIWERASNLSKEFRICNMTNEPLLSQNAMVKKWKKPPKGFIKINFDATVSDDRIGFGTIIRDEEGFVLGGGGGFKEGRVSVEEAECMAFEESINVARRLKLKEHVLFETDHVGLSSCFYSIAQSTGRKHDSSPLRSAFVDAIMVEDINELQNKLSFLEEEATKVMSTKVGSNSSQGFEAWAIGKVMSEEKVNREAMYHVFKSLWFTKEECLFNMVPYIKDQEMEAYAFNRSPFWVRISNIPMDYMDRLIALEVGNAIGEVIAIDWRDRDGG</sequence>
<name>A0A7J9KT74_GOSSC</name>
<dbReference type="PANTHER" id="PTHR47074:SF48">
    <property type="entry name" value="POLYNUCLEOTIDYL TRANSFERASE, RIBONUCLEASE H-LIKE SUPERFAMILY PROTEIN"/>
    <property type="match status" value="1"/>
</dbReference>
<dbReference type="Proteomes" id="UP000593576">
    <property type="component" value="Unassembled WGS sequence"/>
</dbReference>
<dbReference type="EMBL" id="JABFAF010000002">
    <property type="protein sequence ID" value="MBA0849715.1"/>
    <property type="molecule type" value="Genomic_DNA"/>
</dbReference>
<dbReference type="OrthoDB" id="960225at2759"/>
<evidence type="ECO:0000256" key="1">
    <source>
        <dbReference type="SAM" id="Coils"/>
    </source>
</evidence>
<proteinExistence type="predicted"/>
<keyword evidence="4" id="KW-1185">Reference proteome</keyword>
<dbReference type="GO" id="GO:0004523">
    <property type="term" value="F:RNA-DNA hybrid ribonuclease activity"/>
    <property type="evidence" value="ECO:0007669"/>
    <property type="project" value="InterPro"/>
</dbReference>
<evidence type="ECO:0000259" key="2">
    <source>
        <dbReference type="Pfam" id="PF13456"/>
    </source>
</evidence>
<dbReference type="AlphaFoldDB" id="A0A7J9KT74"/>
<protein>
    <recommendedName>
        <fullName evidence="2">RNase H type-1 domain-containing protein</fullName>
    </recommendedName>
</protein>
<dbReference type="InterPro" id="IPR052929">
    <property type="entry name" value="RNase_H-like_EbsB-rel"/>
</dbReference>
<feature type="domain" description="RNase H type-1" evidence="2">
    <location>
        <begin position="80"/>
        <end position="150"/>
    </location>
</feature>
<dbReference type="Pfam" id="PF13456">
    <property type="entry name" value="RVT_3"/>
    <property type="match status" value="1"/>
</dbReference>
<dbReference type="PANTHER" id="PTHR47074">
    <property type="entry name" value="BNAC02G40300D PROTEIN"/>
    <property type="match status" value="1"/>
</dbReference>
<evidence type="ECO:0000313" key="3">
    <source>
        <dbReference type="EMBL" id="MBA0849715.1"/>
    </source>
</evidence>
<dbReference type="InterPro" id="IPR002156">
    <property type="entry name" value="RNaseH_domain"/>
</dbReference>
<organism evidence="3 4">
    <name type="scientific">Gossypium schwendimanii</name>
    <name type="common">Cotton</name>
    <dbReference type="NCBI Taxonomy" id="34291"/>
    <lineage>
        <taxon>Eukaryota</taxon>
        <taxon>Viridiplantae</taxon>
        <taxon>Streptophyta</taxon>
        <taxon>Embryophyta</taxon>
        <taxon>Tracheophyta</taxon>
        <taxon>Spermatophyta</taxon>
        <taxon>Magnoliopsida</taxon>
        <taxon>eudicotyledons</taxon>
        <taxon>Gunneridae</taxon>
        <taxon>Pentapetalae</taxon>
        <taxon>rosids</taxon>
        <taxon>malvids</taxon>
        <taxon>Malvales</taxon>
        <taxon>Malvaceae</taxon>
        <taxon>Malvoideae</taxon>
        <taxon>Gossypium</taxon>
    </lineage>
</organism>
<dbReference type="GO" id="GO:0003676">
    <property type="term" value="F:nucleic acid binding"/>
    <property type="evidence" value="ECO:0007669"/>
    <property type="project" value="InterPro"/>
</dbReference>
<feature type="coiled-coil region" evidence="1">
    <location>
        <begin position="176"/>
        <end position="203"/>
    </location>
</feature>
<keyword evidence="1" id="KW-0175">Coiled coil</keyword>
<gene>
    <name evidence="3" type="ORF">Goshw_019803</name>
</gene>
<accession>A0A7J9KT74</accession>
<reference evidence="3 4" key="1">
    <citation type="journal article" date="2019" name="Genome Biol. Evol.">
        <title>Insights into the evolution of the New World diploid cottons (Gossypium, subgenus Houzingenia) based on genome sequencing.</title>
        <authorList>
            <person name="Grover C.E."/>
            <person name="Arick M.A. 2nd"/>
            <person name="Thrash A."/>
            <person name="Conover J.L."/>
            <person name="Sanders W.S."/>
            <person name="Peterson D.G."/>
            <person name="Frelichowski J.E."/>
            <person name="Scheffler J.A."/>
            <person name="Scheffler B.E."/>
            <person name="Wendel J.F."/>
        </authorList>
    </citation>
    <scope>NUCLEOTIDE SEQUENCE [LARGE SCALE GENOMIC DNA]</scope>
    <source>
        <strain evidence="3">1</strain>
        <tissue evidence="3">Leaf</tissue>
    </source>
</reference>
<comment type="caution">
    <text evidence="3">The sequence shown here is derived from an EMBL/GenBank/DDBJ whole genome shotgun (WGS) entry which is preliminary data.</text>
</comment>
<evidence type="ECO:0000313" key="4">
    <source>
        <dbReference type="Proteomes" id="UP000593576"/>
    </source>
</evidence>